<dbReference type="Proteomes" id="UP000296159">
    <property type="component" value="Unassembled WGS sequence"/>
</dbReference>
<dbReference type="EMBL" id="QDKH01000054">
    <property type="protein sequence ID" value="PWC09427.1"/>
    <property type="molecule type" value="Genomic_DNA"/>
</dbReference>
<dbReference type="AlphaFoldDB" id="A0A2U1TJ26"/>
<evidence type="ECO:0000313" key="2">
    <source>
        <dbReference type="EMBL" id="PWC09427.1"/>
    </source>
</evidence>
<protein>
    <submittedName>
        <fullName evidence="2">Uncharacterized protein</fullName>
    </submittedName>
</protein>
<gene>
    <name evidence="2" type="ORF">DDT56_23975</name>
</gene>
<feature type="compositionally biased region" description="Polar residues" evidence="1">
    <location>
        <begin position="33"/>
        <end position="43"/>
    </location>
</feature>
<sequence length="192" mass="20656">MEAQFSPGKENNKGAAAPAVKQQAQSEKKAKPAQTNASAQTKNRTIDDKVVKSIMESEGVKGEQGNRPEVYGFRKGNGPAYGEILAARNTYGVRSEQEFAVVKKYMSESASNAGALNFTDPGKQAAVMSLAHMRGVGGAQAILNSMESGNIVKSAKLTNSSINFLEEMAPKDFQEKLLSARLDYDKEIYGNT</sequence>
<organism evidence="2 3">
    <name type="scientific">Brenneria corticis</name>
    <dbReference type="NCBI Taxonomy" id="2173106"/>
    <lineage>
        <taxon>Bacteria</taxon>
        <taxon>Pseudomonadati</taxon>
        <taxon>Pseudomonadota</taxon>
        <taxon>Gammaproteobacteria</taxon>
        <taxon>Enterobacterales</taxon>
        <taxon>Pectobacteriaceae</taxon>
        <taxon>Brenneria</taxon>
    </lineage>
</organism>
<accession>A0A2U1TJ26</accession>
<evidence type="ECO:0000313" key="3">
    <source>
        <dbReference type="Proteomes" id="UP000296159"/>
    </source>
</evidence>
<evidence type="ECO:0000256" key="1">
    <source>
        <dbReference type="SAM" id="MobiDB-lite"/>
    </source>
</evidence>
<feature type="region of interest" description="Disordered" evidence="1">
    <location>
        <begin position="1"/>
        <end position="49"/>
    </location>
</feature>
<keyword evidence="3" id="KW-1185">Reference proteome</keyword>
<reference evidence="2 3" key="1">
    <citation type="submission" date="2018-04" db="EMBL/GenBank/DDBJ databases">
        <title>Brenneria corticis sp.nov.</title>
        <authorList>
            <person name="Li Y."/>
        </authorList>
    </citation>
    <scope>NUCLEOTIDE SEQUENCE [LARGE SCALE GENOMIC DNA]</scope>
    <source>
        <strain evidence="2 3">CFCC 11842</strain>
    </source>
</reference>
<proteinExistence type="predicted"/>
<comment type="caution">
    <text evidence="2">The sequence shown here is derived from an EMBL/GenBank/DDBJ whole genome shotgun (WGS) entry which is preliminary data.</text>
</comment>
<name>A0A2U1TJ26_9GAMM</name>